<dbReference type="InParanoid" id="Q0EYK9"/>
<dbReference type="Gene3D" id="3.90.1150.10">
    <property type="entry name" value="Aspartate Aminotransferase, domain 1"/>
    <property type="match status" value="1"/>
</dbReference>
<dbReference type="HOGENOM" id="CLU_033332_7_0_0"/>
<dbReference type="Proteomes" id="UP000005297">
    <property type="component" value="Unassembled WGS sequence"/>
</dbReference>
<dbReference type="FunCoup" id="Q0EYK9">
    <property type="interactions" value="538"/>
</dbReference>
<dbReference type="RefSeq" id="WP_009851813.1">
    <property type="nucleotide sequence ID" value="NZ_DS022296.1"/>
</dbReference>
<dbReference type="InterPro" id="IPR015424">
    <property type="entry name" value="PyrdxlP-dep_Trfase"/>
</dbReference>
<dbReference type="eggNOG" id="COG0399">
    <property type="taxonomic scope" value="Bacteria"/>
</dbReference>
<evidence type="ECO:0000256" key="2">
    <source>
        <dbReference type="PIRSR" id="PIRSR000390-1"/>
    </source>
</evidence>
<dbReference type="GO" id="GO:0030170">
    <property type="term" value="F:pyridoxal phosphate binding"/>
    <property type="evidence" value="ECO:0007669"/>
    <property type="project" value="TreeGrafter"/>
</dbReference>
<dbReference type="Pfam" id="PF01041">
    <property type="entry name" value="DegT_DnrJ_EryC1"/>
    <property type="match status" value="1"/>
</dbReference>
<dbReference type="PANTHER" id="PTHR30244:SF34">
    <property type="entry name" value="DTDP-4-AMINO-4,6-DIDEOXYGALACTOSE TRANSAMINASE"/>
    <property type="match status" value="1"/>
</dbReference>
<proteinExistence type="inferred from homology"/>
<dbReference type="InterPro" id="IPR000653">
    <property type="entry name" value="DegT/StrS_aminotransferase"/>
</dbReference>
<keyword evidence="6" id="KW-1185">Reference proteome</keyword>
<dbReference type="GO" id="GO:0008483">
    <property type="term" value="F:transaminase activity"/>
    <property type="evidence" value="ECO:0007669"/>
    <property type="project" value="TreeGrafter"/>
</dbReference>
<feature type="active site" description="Proton acceptor" evidence="2">
    <location>
        <position position="182"/>
    </location>
</feature>
<gene>
    <name evidence="5" type="ORF">SPV1_00225</name>
</gene>
<dbReference type="PIRSF" id="PIRSF000390">
    <property type="entry name" value="PLP_StrS"/>
    <property type="match status" value="1"/>
</dbReference>
<dbReference type="OrthoDB" id="5297982at2"/>
<organism evidence="5 6">
    <name type="scientific">Mariprofundus ferrooxydans PV-1</name>
    <dbReference type="NCBI Taxonomy" id="314345"/>
    <lineage>
        <taxon>Bacteria</taxon>
        <taxon>Pseudomonadati</taxon>
        <taxon>Pseudomonadota</taxon>
        <taxon>Candidatius Mariprofundia</taxon>
        <taxon>Mariprofundales</taxon>
        <taxon>Mariprofundaceae</taxon>
        <taxon>Mariprofundus</taxon>
    </lineage>
</organism>
<dbReference type="GO" id="GO:0000271">
    <property type="term" value="P:polysaccharide biosynthetic process"/>
    <property type="evidence" value="ECO:0007669"/>
    <property type="project" value="TreeGrafter"/>
</dbReference>
<accession>Q0EYK9</accession>
<dbReference type="InterPro" id="IPR015421">
    <property type="entry name" value="PyrdxlP-dep_Trfase_major"/>
</dbReference>
<dbReference type="EMBL" id="AATS01000009">
    <property type="protein sequence ID" value="EAU54358.1"/>
    <property type="molecule type" value="Genomic_DNA"/>
</dbReference>
<dbReference type="Gene3D" id="3.40.640.10">
    <property type="entry name" value="Type I PLP-dependent aspartate aminotransferase-like (Major domain)"/>
    <property type="match status" value="1"/>
</dbReference>
<dbReference type="CDD" id="cd00616">
    <property type="entry name" value="AHBA_syn"/>
    <property type="match status" value="1"/>
</dbReference>
<feature type="modified residue" description="N6-(pyridoxal phosphate)lysine" evidence="3">
    <location>
        <position position="182"/>
    </location>
</feature>
<dbReference type="InterPro" id="IPR015422">
    <property type="entry name" value="PyrdxlP-dep_Trfase_small"/>
</dbReference>
<dbReference type="STRING" id="314344.AL013_07965"/>
<protein>
    <submittedName>
        <fullName evidence="5">Pilin glycosylation protein</fullName>
    </submittedName>
</protein>
<dbReference type="AlphaFoldDB" id="Q0EYK9"/>
<evidence type="ECO:0000313" key="6">
    <source>
        <dbReference type="Proteomes" id="UP000005297"/>
    </source>
</evidence>
<dbReference type="SUPFAM" id="SSF53383">
    <property type="entry name" value="PLP-dependent transferases"/>
    <property type="match status" value="1"/>
</dbReference>
<sequence>MSFPVWPEYAEDEIAAVEAVLRSGKVNYWSGDQGSCFEMEFAAFTGTSYAIALANGTLALEAALYALGIGPDDEVIVPARTFIATASSVVMRGAVPVVADIDLRSGNLTVDTIDAARTENTKAIIVVHLGGWPCDMPRIMAYAELHGLKVIEDCAQAHGAEIDGRKVGSFGHASAFSFCQDKIITTGGEGGMLVTDDQDVWRKVWSLKDHGRDYDEVFHSQHGPGHRWLCTTFGSNWRLTEMQSAIGRIQLKKLPSWLASRRRSAQTLAEGLSDLVGLNVWLPDEGILHAWYRFYACIDSELLQEGWNQDRIIEAIAAEGVPCFHGSCSEIYREKAFDQLKQDRYPLPNAQLTSRTSMALLLHPTLRDEHIEKTIAVVRDVFERAVG</sequence>
<evidence type="ECO:0000256" key="4">
    <source>
        <dbReference type="RuleBase" id="RU004508"/>
    </source>
</evidence>
<reference evidence="5 6" key="1">
    <citation type="submission" date="2006-09" db="EMBL/GenBank/DDBJ databases">
        <authorList>
            <person name="Emerson D."/>
            <person name="Ferriera S."/>
            <person name="Johnson J."/>
            <person name="Kravitz S."/>
            <person name="Halpern A."/>
            <person name="Remington K."/>
            <person name="Beeson K."/>
            <person name="Tran B."/>
            <person name="Rogers Y.-H."/>
            <person name="Friedman R."/>
            <person name="Venter J.C."/>
        </authorList>
    </citation>
    <scope>NUCLEOTIDE SEQUENCE [LARGE SCALE GENOMIC DNA]</scope>
    <source>
        <strain evidence="5 6">PV-1</strain>
    </source>
</reference>
<evidence type="ECO:0000256" key="3">
    <source>
        <dbReference type="PIRSR" id="PIRSR000390-2"/>
    </source>
</evidence>
<evidence type="ECO:0000256" key="1">
    <source>
        <dbReference type="ARBA" id="ARBA00037999"/>
    </source>
</evidence>
<name>Q0EYK9_9PROT</name>
<comment type="caution">
    <text evidence="5">The sequence shown here is derived from an EMBL/GenBank/DDBJ whole genome shotgun (WGS) entry which is preliminary data.</text>
</comment>
<dbReference type="PANTHER" id="PTHR30244">
    <property type="entry name" value="TRANSAMINASE"/>
    <property type="match status" value="1"/>
</dbReference>
<keyword evidence="3 4" id="KW-0663">Pyridoxal phosphate</keyword>
<evidence type="ECO:0000313" key="5">
    <source>
        <dbReference type="EMBL" id="EAU54358.1"/>
    </source>
</evidence>
<comment type="similarity">
    <text evidence="1 4">Belongs to the DegT/DnrJ/EryC1 family.</text>
</comment>